<dbReference type="GO" id="GO:0012505">
    <property type="term" value="C:endomembrane system"/>
    <property type="evidence" value="ECO:0007669"/>
    <property type="project" value="UniProtKB-SubCell"/>
</dbReference>
<dbReference type="GO" id="GO:0005886">
    <property type="term" value="C:plasma membrane"/>
    <property type="evidence" value="ECO:0007669"/>
    <property type="project" value="UniProtKB-SubCell"/>
</dbReference>
<sequence length="191" mass="20939">MFNSSLSLAAAGEPNFAEKLGQTASDLGNYFHVEPALLFAQGLNFIIVAVVLWRFAFKPVMATMEERQRKIQDGLQYAEEMKAALANAEKDSAEKIRQASDEAAALVASARDNAHKFEESQKADAVKQAEQIIVKAHAANELERKQMLADVRHEVAQLVVATSAKVLNRDLSADEKGRFSESAAKELYASN</sequence>
<dbReference type="InterPro" id="IPR005864">
    <property type="entry name" value="ATP_synth_F0_bsu_bac"/>
</dbReference>
<keyword evidence="9 15" id="KW-0472">Membrane</keyword>
<feature type="transmembrane region" description="Helical" evidence="15">
    <location>
        <begin position="36"/>
        <end position="57"/>
    </location>
</feature>
<dbReference type="Gene3D" id="6.10.250.1580">
    <property type="match status" value="1"/>
</dbReference>
<keyword evidence="6 15" id="KW-0375">Hydrogen ion transport</keyword>
<evidence type="ECO:0000313" key="18">
    <source>
        <dbReference type="Proteomes" id="UP000642829"/>
    </source>
</evidence>
<organism evidence="17 18">
    <name type="scientific">Cerasicoccus arenae</name>
    <dbReference type="NCBI Taxonomy" id="424488"/>
    <lineage>
        <taxon>Bacteria</taxon>
        <taxon>Pseudomonadati</taxon>
        <taxon>Verrucomicrobiota</taxon>
        <taxon>Opitutia</taxon>
        <taxon>Puniceicoccales</taxon>
        <taxon>Cerasicoccaceae</taxon>
        <taxon>Cerasicoccus</taxon>
    </lineage>
</organism>
<keyword evidence="4 15" id="KW-0138">CF(0)</keyword>
<dbReference type="RefSeq" id="WP_189512706.1">
    <property type="nucleotide sequence ID" value="NZ_BMXG01000005.1"/>
</dbReference>
<dbReference type="GO" id="GO:0046961">
    <property type="term" value="F:proton-transporting ATPase activity, rotational mechanism"/>
    <property type="evidence" value="ECO:0007669"/>
    <property type="project" value="TreeGrafter"/>
</dbReference>
<evidence type="ECO:0000256" key="6">
    <source>
        <dbReference type="ARBA" id="ARBA00022781"/>
    </source>
</evidence>
<comment type="subunit">
    <text evidence="13">F-type ATPases have 2 components, F(1) - the catalytic core - and F(0) - the membrane proton channel. F(1) has five subunits: alpha(3), beta(3), gamma(1), delta(1), epsilon(1). F(0) has four main subunits: a(1), b(2) and c(10-14). The alpha and beta chains form an alternating ring which encloses part of the gamma chain. F(1) is attached to F(0) by a central stalk formed by the gamma and epsilon chains, while a peripheral stalk is formed by the delta and b chains.</text>
</comment>
<reference evidence="17" key="1">
    <citation type="journal article" date="2014" name="Int. J. Syst. Evol. Microbiol.">
        <title>Complete genome sequence of Corynebacterium casei LMG S-19264T (=DSM 44701T), isolated from a smear-ripened cheese.</title>
        <authorList>
            <consortium name="US DOE Joint Genome Institute (JGI-PGF)"/>
            <person name="Walter F."/>
            <person name="Albersmeier A."/>
            <person name="Kalinowski J."/>
            <person name="Ruckert C."/>
        </authorList>
    </citation>
    <scope>NUCLEOTIDE SEQUENCE</scope>
    <source>
        <strain evidence="17">KCTC 12870</strain>
    </source>
</reference>
<keyword evidence="7 15" id="KW-1133">Transmembrane helix</keyword>
<dbReference type="AlphaFoldDB" id="A0A8J3DIH7"/>
<evidence type="ECO:0000256" key="11">
    <source>
        <dbReference type="ARBA" id="ARBA00025198"/>
    </source>
</evidence>
<keyword evidence="2 15" id="KW-0813">Transport</keyword>
<protein>
    <recommendedName>
        <fullName evidence="15">ATP synthase subunit b</fullName>
    </recommendedName>
    <alternativeName>
        <fullName evidence="15">ATP synthase F(0) sector subunit b</fullName>
    </alternativeName>
    <alternativeName>
        <fullName evidence="15">ATPase subunit I</fullName>
    </alternativeName>
    <alternativeName>
        <fullName evidence="15">F-type ATPase subunit b</fullName>
        <shortName evidence="15">F-ATPase subunit b</shortName>
    </alternativeName>
</protein>
<dbReference type="InterPro" id="IPR002146">
    <property type="entry name" value="ATP_synth_b/b'su_bac/chlpt"/>
</dbReference>
<comment type="similarity">
    <text evidence="1 15 16">Belongs to the ATPase B chain family.</text>
</comment>
<evidence type="ECO:0000256" key="15">
    <source>
        <dbReference type="HAMAP-Rule" id="MF_01398"/>
    </source>
</evidence>
<keyword evidence="3 15" id="KW-1003">Cell membrane</keyword>
<dbReference type="GO" id="GO:0045259">
    <property type="term" value="C:proton-transporting ATP synthase complex"/>
    <property type="evidence" value="ECO:0007669"/>
    <property type="project" value="UniProtKB-KW"/>
</dbReference>
<reference evidence="17" key="2">
    <citation type="submission" date="2020-09" db="EMBL/GenBank/DDBJ databases">
        <authorList>
            <person name="Sun Q."/>
            <person name="Kim S."/>
        </authorList>
    </citation>
    <scope>NUCLEOTIDE SEQUENCE</scope>
    <source>
        <strain evidence="17">KCTC 12870</strain>
    </source>
</reference>
<evidence type="ECO:0000256" key="1">
    <source>
        <dbReference type="ARBA" id="ARBA00005513"/>
    </source>
</evidence>
<comment type="function">
    <text evidence="11 15">F(1)F(0) ATP synthase produces ATP from ADP in the presence of a proton or sodium gradient. F-type ATPases consist of two structural domains, F(1) containing the extramembraneous catalytic core and F(0) containing the membrane proton channel, linked together by a central stalk and a peripheral stalk. During catalysis, ATP synthesis in the catalytic domain of F(1) is coupled via a rotary mechanism of the central stalk subunits to proton translocation.</text>
</comment>
<evidence type="ECO:0000256" key="14">
    <source>
        <dbReference type="ARBA" id="ARBA00037847"/>
    </source>
</evidence>
<comment type="subunit">
    <text evidence="15">F-type ATPases have 2 components, F(1) - the catalytic core - and F(0) - the membrane proton channel. F(1) has five subunits: alpha(3), beta(3), gamma(1), delta(1), epsilon(1). F(0) has three main subunits: a(1), b(2) and c(10-14). The alpha and beta chains form an alternating ring which encloses part of the gamma chain. F(1) is attached to F(0) by a central stalk formed by the gamma and epsilon chains, while a peripheral stalk is formed by the delta and b chains.</text>
</comment>
<evidence type="ECO:0000256" key="10">
    <source>
        <dbReference type="ARBA" id="ARBA00023310"/>
    </source>
</evidence>
<comment type="function">
    <text evidence="12">Component of the F(0) channel, it forms part of the peripheral stalk, linking F(1) to F(0). The b'-subunit is a diverged and duplicated form of b found in plants and photosynthetic bacteria.</text>
</comment>
<dbReference type="Pfam" id="PF00430">
    <property type="entry name" value="ATP-synt_B"/>
    <property type="match status" value="1"/>
</dbReference>
<dbReference type="NCBIfam" id="TIGR01144">
    <property type="entry name" value="ATP_synt_b"/>
    <property type="match status" value="1"/>
</dbReference>
<keyword evidence="5 15" id="KW-0812">Transmembrane</keyword>
<keyword evidence="18" id="KW-1185">Reference proteome</keyword>
<dbReference type="Proteomes" id="UP000642829">
    <property type="component" value="Unassembled WGS sequence"/>
</dbReference>
<evidence type="ECO:0000256" key="16">
    <source>
        <dbReference type="RuleBase" id="RU003848"/>
    </source>
</evidence>
<evidence type="ECO:0000256" key="4">
    <source>
        <dbReference type="ARBA" id="ARBA00022547"/>
    </source>
</evidence>
<keyword evidence="10 15" id="KW-0066">ATP synthesis</keyword>
<evidence type="ECO:0000256" key="8">
    <source>
        <dbReference type="ARBA" id="ARBA00023065"/>
    </source>
</evidence>
<dbReference type="PANTHER" id="PTHR33445:SF1">
    <property type="entry name" value="ATP SYNTHASE SUBUNIT B"/>
    <property type="match status" value="1"/>
</dbReference>
<dbReference type="EMBL" id="BMXG01000005">
    <property type="protein sequence ID" value="GHB96774.1"/>
    <property type="molecule type" value="Genomic_DNA"/>
</dbReference>
<dbReference type="HAMAP" id="MF_01398">
    <property type="entry name" value="ATP_synth_b_bprime"/>
    <property type="match status" value="1"/>
</dbReference>
<dbReference type="InterPro" id="IPR050059">
    <property type="entry name" value="ATP_synthase_B_chain"/>
</dbReference>
<dbReference type="InterPro" id="IPR028987">
    <property type="entry name" value="ATP_synth_B-like_membr_sf"/>
</dbReference>
<comment type="caution">
    <text evidence="17">The sequence shown here is derived from an EMBL/GenBank/DDBJ whole genome shotgun (WGS) entry which is preliminary data.</text>
</comment>
<comment type="subcellular location">
    <subcellularLocation>
        <location evidence="15">Cell membrane</location>
        <topology evidence="15">Single-pass membrane protein</topology>
    </subcellularLocation>
    <subcellularLocation>
        <location evidence="14">Endomembrane system</location>
        <topology evidence="14">Single-pass membrane protein</topology>
    </subcellularLocation>
</comment>
<evidence type="ECO:0000256" key="13">
    <source>
        <dbReference type="ARBA" id="ARBA00026054"/>
    </source>
</evidence>
<evidence type="ECO:0000256" key="7">
    <source>
        <dbReference type="ARBA" id="ARBA00022989"/>
    </source>
</evidence>
<proteinExistence type="inferred from homology"/>
<evidence type="ECO:0000256" key="3">
    <source>
        <dbReference type="ARBA" id="ARBA00022475"/>
    </source>
</evidence>
<evidence type="ECO:0000256" key="12">
    <source>
        <dbReference type="ARBA" id="ARBA00025614"/>
    </source>
</evidence>
<dbReference type="SUPFAM" id="SSF81573">
    <property type="entry name" value="F1F0 ATP synthase subunit B, membrane domain"/>
    <property type="match status" value="1"/>
</dbReference>
<accession>A0A8J3DIH7</accession>
<evidence type="ECO:0000256" key="5">
    <source>
        <dbReference type="ARBA" id="ARBA00022692"/>
    </source>
</evidence>
<evidence type="ECO:0000256" key="2">
    <source>
        <dbReference type="ARBA" id="ARBA00022448"/>
    </source>
</evidence>
<keyword evidence="8 15" id="KW-0406">Ion transport</keyword>
<dbReference type="GO" id="GO:0046933">
    <property type="term" value="F:proton-transporting ATP synthase activity, rotational mechanism"/>
    <property type="evidence" value="ECO:0007669"/>
    <property type="project" value="UniProtKB-UniRule"/>
</dbReference>
<evidence type="ECO:0000256" key="9">
    <source>
        <dbReference type="ARBA" id="ARBA00023136"/>
    </source>
</evidence>
<dbReference type="CDD" id="cd06503">
    <property type="entry name" value="ATP-synt_Fo_b"/>
    <property type="match status" value="1"/>
</dbReference>
<gene>
    <name evidence="15" type="primary">atpF</name>
    <name evidence="17" type="ORF">GCM10007047_10890</name>
</gene>
<name>A0A8J3DIH7_9BACT</name>
<dbReference type="PANTHER" id="PTHR33445">
    <property type="entry name" value="ATP SYNTHASE SUBUNIT B', CHLOROPLASTIC"/>
    <property type="match status" value="1"/>
</dbReference>
<evidence type="ECO:0000313" key="17">
    <source>
        <dbReference type="EMBL" id="GHB96774.1"/>
    </source>
</evidence>